<accession>A0A7S2CJ89</accession>
<evidence type="ECO:0000313" key="2">
    <source>
        <dbReference type="EMBL" id="CAD9427148.1"/>
    </source>
</evidence>
<name>A0A7S2CJ89_9STRA</name>
<protein>
    <submittedName>
        <fullName evidence="2">Uncharacterized protein</fullName>
    </submittedName>
</protein>
<evidence type="ECO:0000256" key="1">
    <source>
        <dbReference type="SAM" id="MobiDB-lite"/>
    </source>
</evidence>
<sequence>MALGGDRRGTRKRKLGNSTLTPPHSPPPPIAVPLDDRQVDYLRALDWELEDLRTLGDIRLGGTLHGTPADGLEALTNSPHTVPATQTEVVHQQAAPPPQGPLASPVVPWTAGASALTALPPHPPDSKGRQFSCSRNLATSGYSGVCETNNNIGGVEDGTAVIGGVGSCQSDRGSVGNSGTCDSLTSSPTSCGFPFDDLYESLNNPSDGFVLGDLGGGVYPVSDHRDCRLGTTLYDVRINRLDGGDSEFLSTTSSRTVQESINRVTTCPIELPEDEGQEAKVVVSHVDTDDLMKMLNDDGGGTVSLSTSF</sequence>
<proteinExistence type="predicted"/>
<gene>
    <name evidence="2" type="ORF">DSPE1174_LOCUS15085</name>
</gene>
<feature type="region of interest" description="Disordered" evidence="1">
    <location>
        <begin position="1"/>
        <end position="33"/>
    </location>
</feature>
<dbReference type="EMBL" id="HBGS01029624">
    <property type="protein sequence ID" value="CAD9427148.1"/>
    <property type="molecule type" value="Transcribed_RNA"/>
</dbReference>
<dbReference type="AlphaFoldDB" id="A0A7S2CJ89"/>
<reference evidence="2" key="1">
    <citation type="submission" date="2021-01" db="EMBL/GenBank/DDBJ databases">
        <authorList>
            <person name="Corre E."/>
            <person name="Pelletier E."/>
            <person name="Niang G."/>
            <person name="Scheremetjew M."/>
            <person name="Finn R."/>
            <person name="Kale V."/>
            <person name="Holt S."/>
            <person name="Cochrane G."/>
            <person name="Meng A."/>
            <person name="Brown T."/>
            <person name="Cohen L."/>
        </authorList>
    </citation>
    <scope>NUCLEOTIDE SEQUENCE</scope>
    <source>
        <strain evidence="2">CCMP1381</strain>
    </source>
</reference>
<organism evidence="2">
    <name type="scientific">Octactis speculum</name>
    <dbReference type="NCBI Taxonomy" id="3111310"/>
    <lineage>
        <taxon>Eukaryota</taxon>
        <taxon>Sar</taxon>
        <taxon>Stramenopiles</taxon>
        <taxon>Ochrophyta</taxon>
        <taxon>Dictyochophyceae</taxon>
        <taxon>Dictyochales</taxon>
        <taxon>Dictyochaceae</taxon>
        <taxon>Octactis</taxon>
    </lineage>
</organism>